<dbReference type="PROSITE" id="PS00086">
    <property type="entry name" value="CYTOCHROME_P450"/>
    <property type="match status" value="1"/>
</dbReference>
<keyword evidence="7" id="KW-0256">Endoplasmic reticulum</keyword>
<gene>
    <name evidence="16" type="primary">P450</name>
</gene>
<dbReference type="FunFam" id="1.10.630.10:FF:000042">
    <property type="entry name" value="Cytochrome P450"/>
    <property type="match status" value="1"/>
</dbReference>
<evidence type="ECO:0000256" key="5">
    <source>
        <dbReference type="ARBA" id="ARBA00022617"/>
    </source>
</evidence>
<dbReference type="PANTHER" id="PTHR24292:SF100">
    <property type="entry name" value="CYTOCHROME P450 6A16, ISOFORM B-RELATED"/>
    <property type="match status" value="1"/>
</dbReference>
<evidence type="ECO:0000256" key="9">
    <source>
        <dbReference type="ARBA" id="ARBA00023002"/>
    </source>
</evidence>
<evidence type="ECO:0000256" key="11">
    <source>
        <dbReference type="ARBA" id="ARBA00023033"/>
    </source>
</evidence>
<evidence type="ECO:0000256" key="6">
    <source>
        <dbReference type="ARBA" id="ARBA00022723"/>
    </source>
</evidence>
<proteinExistence type="evidence at transcript level"/>
<name>A0A8F3AK30_9CUCU</name>
<feature type="binding site" description="axial binding residue" evidence="13">
    <location>
        <position position="451"/>
    </location>
    <ligand>
        <name>heme</name>
        <dbReference type="ChEBI" id="CHEBI:30413"/>
    </ligand>
    <ligandPart>
        <name>Fe</name>
        <dbReference type="ChEBI" id="CHEBI:18248"/>
    </ligandPart>
</feature>
<dbReference type="SUPFAM" id="SSF48264">
    <property type="entry name" value="Cytochrome P450"/>
    <property type="match status" value="1"/>
</dbReference>
<keyword evidence="12 15" id="KW-0472">Membrane</keyword>
<evidence type="ECO:0000256" key="8">
    <source>
        <dbReference type="ARBA" id="ARBA00022848"/>
    </source>
</evidence>
<dbReference type="GO" id="GO:0020037">
    <property type="term" value="F:heme binding"/>
    <property type="evidence" value="ECO:0007669"/>
    <property type="project" value="InterPro"/>
</dbReference>
<keyword evidence="8" id="KW-0492">Microsome</keyword>
<evidence type="ECO:0000256" key="10">
    <source>
        <dbReference type="ARBA" id="ARBA00023004"/>
    </source>
</evidence>
<comment type="cofactor">
    <cofactor evidence="1 13">
        <name>heme</name>
        <dbReference type="ChEBI" id="CHEBI:30413"/>
    </cofactor>
</comment>
<dbReference type="PANTHER" id="PTHR24292">
    <property type="entry name" value="CYTOCHROME P450"/>
    <property type="match status" value="1"/>
</dbReference>
<dbReference type="AlphaFoldDB" id="A0A8F3AK30"/>
<dbReference type="Gene3D" id="1.10.630.10">
    <property type="entry name" value="Cytochrome P450"/>
    <property type="match status" value="1"/>
</dbReference>
<dbReference type="EMBL" id="MT447875">
    <property type="protein sequence ID" value="QWW26266.1"/>
    <property type="molecule type" value="mRNA"/>
</dbReference>
<reference evidence="16" key="1">
    <citation type="submission" date="2020-05" db="EMBL/GenBank/DDBJ databases">
        <title>The synthetic site and synthetic pathway of pheromone substance exo-Bevicomin of Chinese White Pine Beetle (Dendroctonus armandi).</title>
        <authorList>
            <person name="Dai L."/>
            <person name="Chen H."/>
            <person name="Wang Y."/>
        </authorList>
    </citation>
    <scope>NUCLEOTIDE SEQUENCE</scope>
</reference>
<comment type="subcellular location">
    <subcellularLocation>
        <location evidence="3">Endoplasmic reticulum membrane</location>
        <topology evidence="3">Peripheral membrane protein</topology>
    </subcellularLocation>
    <subcellularLocation>
        <location evidence="2">Microsome membrane</location>
        <topology evidence="2">Peripheral membrane protein</topology>
    </subcellularLocation>
</comment>
<evidence type="ECO:0000313" key="16">
    <source>
        <dbReference type="EMBL" id="QWW26266.1"/>
    </source>
</evidence>
<feature type="transmembrane region" description="Helical" evidence="15">
    <location>
        <begin position="6"/>
        <end position="34"/>
    </location>
</feature>
<evidence type="ECO:0000256" key="2">
    <source>
        <dbReference type="ARBA" id="ARBA00004174"/>
    </source>
</evidence>
<evidence type="ECO:0000256" key="14">
    <source>
        <dbReference type="RuleBase" id="RU000461"/>
    </source>
</evidence>
<dbReference type="GO" id="GO:0005506">
    <property type="term" value="F:iron ion binding"/>
    <property type="evidence" value="ECO:0007669"/>
    <property type="project" value="InterPro"/>
</dbReference>
<keyword evidence="5 13" id="KW-0349">Heme</keyword>
<keyword evidence="6 13" id="KW-0479">Metal-binding</keyword>
<dbReference type="GO" id="GO:0004497">
    <property type="term" value="F:monooxygenase activity"/>
    <property type="evidence" value="ECO:0007669"/>
    <property type="project" value="UniProtKB-KW"/>
</dbReference>
<keyword evidence="11 14" id="KW-0503">Monooxygenase</keyword>
<evidence type="ECO:0000256" key="13">
    <source>
        <dbReference type="PIRSR" id="PIRSR602401-1"/>
    </source>
</evidence>
<accession>A0A8F3AK30</accession>
<evidence type="ECO:0000256" key="15">
    <source>
        <dbReference type="SAM" id="Phobius"/>
    </source>
</evidence>
<evidence type="ECO:0000256" key="1">
    <source>
        <dbReference type="ARBA" id="ARBA00001971"/>
    </source>
</evidence>
<keyword evidence="15" id="KW-1133">Transmembrane helix</keyword>
<keyword evidence="10 13" id="KW-0408">Iron</keyword>
<evidence type="ECO:0000256" key="12">
    <source>
        <dbReference type="ARBA" id="ARBA00023136"/>
    </source>
</evidence>
<keyword evidence="9 14" id="KW-0560">Oxidoreductase</keyword>
<comment type="similarity">
    <text evidence="4 14">Belongs to the cytochrome P450 family.</text>
</comment>
<evidence type="ECO:0000256" key="7">
    <source>
        <dbReference type="ARBA" id="ARBA00022824"/>
    </source>
</evidence>
<dbReference type="GO" id="GO:0005789">
    <property type="term" value="C:endoplasmic reticulum membrane"/>
    <property type="evidence" value="ECO:0007669"/>
    <property type="project" value="UniProtKB-SubCell"/>
</dbReference>
<organism evidence="16">
    <name type="scientific">Dendroctonus armandi</name>
    <dbReference type="NCBI Taxonomy" id="77159"/>
    <lineage>
        <taxon>Eukaryota</taxon>
        <taxon>Metazoa</taxon>
        <taxon>Ecdysozoa</taxon>
        <taxon>Arthropoda</taxon>
        <taxon>Hexapoda</taxon>
        <taxon>Insecta</taxon>
        <taxon>Pterygota</taxon>
        <taxon>Neoptera</taxon>
        <taxon>Endopterygota</taxon>
        <taxon>Coleoptera</taxon>
        <taxon>Polyphaga</taxon>
        <taxon>Cucujiformia</taxon>
        <taxon>Curculionidae</taxon>
        <taxon>Scolytinae</taxon>
        <taxon>Dendroctonus</taxon>
    </lineage>
</organism>
<dbReference type="SMR" id="A0A8F3AK30"/>
<dbReference type="GO" id="GO:0016705">
    <property type="term" value="F:oxidoreductase activity, acting on paired donors, with incorporation or reduction of molecular oxygen"/>
    <property type="evidence" value="ECO:0007669"/>
    <property type="project" value="InterPro"/>
</dbReference>
<dbReference type="PRINTS" id="PR00463">
    <property type="entry name" value="EP450I"/>
</dbReference>
<sequence length="507" mass="58187">MLPVTAALVIIIIIVLLIFFSTAITFSTYTFSYWKKRKCNFLKPTIPFGNAQSFFLGKTGFGEVFGDWYLEMKAKGWEMGGAYFGSKPVFIPVDNQLIKKILVTDFWSFRNHGFYINEKVDPLSGHLFNLPSQKWKNVRSKIPAAFSSSKLKNYIVIMDNFAGVLVNRLRKTRSKQPIEIKSVLNRFNVDAISACLFGIETKSLENENVELMKQARAFFDIQLCRLFNSIVLIIPRHILLFFNFKVFPAHATNYFMNFFANIKAQRAEQKISRNDLTDILIDLCDTNKMGSGVEPLTIKQFVAQMHLFFEAGYETSAGTQTFALYELAAQPDVQNRLRNEVKTVLNRFNGVLEYDAITEMKYLDQVINETLRKYPVLPILPRVCENDYPVPNSNFTIEKGTLIMATNLGIHYDPEYYPDPMRFDPERFTSENIAKRPFCSYVPFGEGPRSCVGKRLGILQSKVGLISILRNFKVTLSEKTQRPFSFEKSGLILNTRGKVWINLETIE</sequence>
<protein>
    <submittedName>
        <fullName evidence="16">P450</fullName>
    </submittedName>
</protein>
<dbReference type="InterPro" id="IPR001128">
    <property type="entry name" value="Cyt_P450"/>
</dbReference>
<dbReference type="InterPro" id="IPR050476">
    <property type="entry name" value="Insect_CytP450_Detox"/>
</dbReference>
<keyword evidence="15" id="KW-0812">Transmembrane</keyword>
<dbReference type="PRINTS" id="PR00385">
    <property type="entry name" value="P450"/>
</dbReference>
<dbReference type="CDD" id="cd11056">
    <property type="entry name" value="CYP6-like"/>
    <property type="match status" value="1"/>
</dbReference>
<dbReference type="Pfam" id="PF00067">
    <property type="entry name" value="p450"/>
    <property type="match status" value="1"/>
</dbReference>
<dbReference type="InterPro" id="IPR002401">
    <property type="entry name" value="Cyt_P450_E_grp-I"/>
</dbReference>
<dbReference type="InterPro" id="IPR017972">
    <property type="entry name" value="Cyt_P450_CS"/>
</dbReference>
<dbReference type="InterPro" id="IPR036396">
    <property type="entry name" value="Cyt_P450_sf"/>
</dbReference>
<evidence type="ECO:0000256" key="3">
    <source>
        <dbReference type="ARBA" id="ARBA00004406"/>
    </source>
</evidence>
<evidence type="ECO:0000256" key="4">
    <source>
        <dbReference type="ARBA" id="ARBA00010617"/>
    </source>
</evidence>